<reference evidence="1 2" key="1">
    <citation type="submission" date="2015-01" db="EMBL/GenBank/DDBJ databases">
        <title>Evolution of Trichinella species and genotypes.</title>
        <authorList>
            <person name="Korhonen P.K."/>
            <person name="Edoardo P."/>
            <person name="Giuseppe L.R."/>
            <person name="Gasser R.B."/>
        </authorList>
    </citation>
    <scope>NUCLEOTIDE SEQUENCE [LARGE SCALE GENOMIC DNA]</scope>
    <source>
        <strain evidence="1">ISS1029</strain>
    </source>
</reference>
<gene>
    <name evidence="1" type="ORF">T11_9461</name>
</gene>
<dbReference type="AlphaFoldDB" id="A0A0V1GFT4"/>
<comment type="caution">
    <text evidence="1">The sequence shown here is derived from an EMBL/GenBank/DDBJ whole genome shotgun (WGS) entry which is preliminary data.</text>
</comment>
<evidence type="ECO:0000313" key="2">
    <source>
        <dbReference type="Proteomes" id="UP000055024"/>
    </source>
</evidence>
<sequence>LKDRLRIRLEHSLRHSIFKKKFEIFARGVPLGTTGKHTFKDRLRIRLEHSLKHSIFYEVAAGRFPVSPFDGFPDSYLPGTLMSSTY</sequence>
<name>A0A0V1GFT4_9BILA</name>
<evidence type="ECO:0000313" key="1">
    <source>
        <dbReference type="EMBL" id="KRY97135.1"/>
    </source>
</evidence>
<accession>A0A0V1GFT4</accession>
<dbReference type="EMBL" id="JYDP01002273">
    <property type="protein sequence ID" value="KRY97135.1"/>
    <property type="molecule type" value="Genomic_DNA"/>
</dbReference>
<dbReference type="Proteomes" id="UP000055024">
    <property type="component" value="Unassembled WGS sequence"/>
</dbReference>
<keyword evidence="2" id="KW-1185">Reference proteome</keyword>
<proteinExistence type="predicted"/>
<protein>
    <submittedName>
        <fullName evidence="1">Uncharacterized protein</fullName>
    </submittedName>
</protein>
<organism evidence="1 2">
    <name type="scientific">Trichinella zimbabwensis</name>
    <dbReference type="NCBI Taxonomy" id="268475"/>
    <lineage>
        <taxon>Eukaryota</taxon>
        <taxon>Metazoa</taxon>
        <taxon>Ecdysozoa</taxon>
        <taxon>Nematoda</taxon>
        <taxon>Enoplea</taxon>
        <taxon>Dorylaimia</taxon>
        <taxon>Trichinellida</taxon>
        <taxon>Trichinellidae</taxon>
        <taxon>Trichinella</taxon>
    </lineage>
</organism>
<feature type="non-terminal residue" evidence="1">
    <location>
        <position position="1"/>
    </location>
</feature>
<feature type="non-terminal residue" evidence="1">
    <location>
        <position position="86"/>
    </location>
</feature>